<name>A0A2V1ABZ0_9ASCO</name>
<protein>
    <submittedName>
        <fullName evidence="2">Uncharacterized protein</fullName>
    </submittedName>
</protein>
<feature type="compositionally biased region" description="Acidic residues" evidence="1">
    <location>
        <begin position="234"/>
        <end position="244"/>
    </location>
</feature>
<dbReference type="VEuPathDB" id="FungiDB:CXQ87_002481"/>
<reference evidence="2 3" key="1">
    <citation type="submission" date="2017-12" db="EMBL/GenBank/DDBJ databases">
        <title>Genome Sequence of the Amphotericin B-resistant Candida duobushaemulonii strain, B09383.</title>
        <authorList>
            <person name="Chow N.A."/>
            <person name="Gade L."/>
            <person name="Batra D."/>
            <person name="Rowe L.A."/>
            <person name="Loparev V.N."/>
            <person name="Litvintseva A.P."/>
        </authorList>
    </citation>
    <scope>NUCLEOTIDE SEQUENCE [LARGE SCALE GENOMIC DNA]</scope>
    <source>
        <strain evidence="2 3">B09383</strain>
    </source>
</reference>
<gene>
    <name evidence="2" type="ORF">CXQ87_002481</name>
</gene>
<dbReference type="AlphaFoldDB" id="A0A2V1ABZ0"/>
<evidence type="ECO:0000313" key="3">
    <source>
        <dbReference type="Proteomes" id="UP000244406"/>
    </source>
</evidence>
<proteinExistence type="predicted"/>
<comment type="caution">
    <text evidence="2">The sequence shown here is derived from an EMBL/GenBank/DDBJ whole genome shotgun (WGS) entry which is preliminary data.</text>
</comment>
<evidence type="ECO:0000256" key="1">
    <source>
        <dbReference type="SAM" id="MobiDB-lite"/>
    </source>
</evidence>
<evidence type="ECO:0000313" key="2">
    <source>
        <dbReference type="EMBL" id="PVH14351.1"/>
    </source>
</evidence>
<keyword evidence="3" id="KW-1185">Reference proteome</keyword>
<dbReference type="Proteomes" id="UP000244406">
    <property type="component" value="Unassembled WGS sequence"/>
</dbReference>
<dbReference type="RefSeq" id="XP_025335291.1">
    <property type="nucleotide sequence ID" value="XM_025480991.1"/>
</dbReference>
<dbReference type="EMBL" id="PKFP01000001">
    <property type="protein sequence ID" value="PVH14351.1"/>
    <property type="molecule type" value="Genomic_DNA"/>
</dbReference>
<dbReference type="GeneID" id="37002481"/>
<feature type="region of interest" description="Disordered" evidence="1">
    <location>
        <begin position="234"/>
        <end position="257"/>
    </location>
</feature>
<sequence>MLFSFFFSIALASGLLVPPKIIDSFSNSNALSVNNGFVTFLEPAFLVQDDDVSILSLARYQDPSRSIPQQFTIACKINATAAKLQTLHLRPSILDSDKDISNDGEFVKEVAQKFVKFLNTKIGNSAELLSENLKCERNSREPDILFCLARSGQVKREEPEVSAQLLNQVFQKVKSATERVSDNVDFLADDPKEFFVNLDEKFDDKISDLADRWEEASVQLNEGIILNNLEDDTLESDSDEEEENSGYNGFHGLQVDT</sequence>
<organism evidence="2 3">
    <name type="scientific">Candidozyma duobushaemuli</name>
    <dbReference type="NCBI Taxonomy" id="1231522"/>
    <lineage>
        <taxon>Eukaryota</taxon>
        <taxon>Fungi</taxon>
        <taxon>Dikarya</taxon>
        <taxon>Ascomycota</taxon>
        <taxon>Saccharomycotina</taxon>
        <taxon>Pichiomycetes</taxon>
        <taxon>Metschnikowiaceae</taxon>
        <taxon>Candidozyma</taxon>
    </lineage>
</organism>
<accession>A0A2V1ABZ0</accession>